<keyword evidence="6" id="KW-0645">Protease</keyword>
<evidence type="ECO:0000256" key="14">
    <source>
        <dbReference type="SAM" id="Phobius"/>
    </source>
</evidence>
<keyword evidence="3" id="KW-1003">Cell membrane</keyword>
<evidence type="ECO:0000256" key="3">
    <source>
        <dbReference type="ARBA" id="ARBA00022475"/>
    </source>
</evidence>
<keyword evidence="9" id="KW-0133">Cell shape</keyword>
<name>A0A0F3IWB7_9PROT</name>
<keyword evidence="12 14" id="KW-0472">Membrane</keyword>
<dbReference type="NCBIfam" id="TIGR03423">
    <property type="entry name" value="pbp2_mrdA"/>
    <property type="match status" value="1"/>
</dbReference>
<evidence type="ECO:0000259" key="16">
    <source>
        <dbReference type="Pfam" id="PF03717"/>
    </source>
</evidence>
<feature type="domain" description="Penicillin-binding protein dimerisation" evidence="16">
    <location>
        <begin position="62"/>
        <end position="234"/>
    </location>
</feature>
<evidence type="ECO:0000256" key="12">
    <source>
        <dbReference type="ARBA" id="ARBA00023136"/>
    </source>
</evidence>
<evidence type="ECO:0000313" key="17">
    <source>
        <dbReference type="EMBL" id="KJV10922.1"/>
    </source>
</evidence>
<dbReference type="InterPro" id="IPR050515">
    <property type="entry name" value="Beta-lactam/transpept"/>
</dbReference>
<feature type="domain" description="Penicillin-binding protein transpeptidase" evidence="15">
    <location>
        <begin position="267"/>
        <end position="605"/>
    </location>
</feature>
<dbReference type="GO" id="GO:0008658">
    <property type="term" value="F:penicillin binding"/>
    <property type="evidence" value="ECO:0007669"/>
    <property type="project" value="InterPro"/>
</dbReference>
<dbReference type="PATRIC" id="fig|552518.3.peg.1679"/>
<comment type="subcellular location">
    <subcellularLocation>
        <location evidence="2">Cell membrane</location>
    </subcellularLocation>
    <subcellularLocation>
        <location evidence="1">Membrane</location>
        <topology evidence="1">Single-pass membrane protein</topology>
    </subcellularLocation>
</comment>
<dbReference type="GO" id="GO:0009002">
    <property type="term" value="F:serine-type D-Ala-D-Ala carboxypeptidase activity"/>
    <property type="evidence" value="ECO:0007669"/>
    <property type="project" value="InterPro"/>
</dbReference>
<keyword evidence="4" id="KW-0997">Cell inner membrane</keyword>
<dbReference type="InterPro" id="IPR005311">
    <property type="entry name" value="PBP_dimer"/>
</dbReference>
<evidence type="ECO:0000256" key="10">
    <source>
        <dbReference type="ARBA" id="ARBA00022984"/>
    </source>
</evidence>
<dbReference type="Gene3D" id="3.40.710.10">
    <property type="entry name" value="DD-peptidase/beta-lactamase superfamily"/>
    <property type="match status" value="1"/>
</dbReference>
<protein>
    <submittedName>
        <fullName evidence="17">Penicillin-binding protein</fullName>
    </submittedName>
</protein>
<evidence type="ECO:0000256" key="4">
    <source>
        <dbReference type="ARBA" id="ARBA00022519"/>
    </source>
</evidence>
<dbReference type="Pfam" id="PF00905">
    <property type="entry name" value="Transpeptidase"/>
    <property type="match status" value="1"/>
</dbReference>
<dbReference type="SUPFAM" id="SSF56601">
    <property type="entry name" value="beta-lactamase/transpeptidase-like"/>
    <property type="match status" value="1"/>
</dbReference>
<keyword evidence="11 14" id="KW-1133">Transmembrane helix</keyword>
<reference evidence="17 18" key="1">
    <citation type="submission" date="2015-03" db="EMBL/GenBank/DDBJ databases">
        <title>Draft genome sequence of Elstera litoralis.</title>
        <authorList>
            <person name="Rahalkar M.C."/>
            <person name="Dhakephalkar P.K."/>
            <person name="Pore S.D."/>
            <person name="Arora P."/>
            <person name="Kapse N.G."/>
            <person name="Pandit P.S."/>
        </authorList>
    </citation>
    <scope>NUCLEOTIDE SEQUENCE [LARGE SCALE GENOMIC DNA]</scope>
    <source>
        <strain evidence="17 18">Dia-1</strain>
    </source>
</reference>
<dbReference type="AlphaFoldDB" id="A0A0F3IWB7"/>
<dbReference type="Proteomes" id="UP000033774">
    <property type="component" value="Unassembled WGS sequence"/>
</dbReference>
<dbReference type="GO" id="GO:0071972">
    <property type="term" value="F:peptidoglycan L,D-transpeptidase activity"/>
    <property type="evidence" value="ECO:0007669"/>
    <property type="project" value="TreeGrafter"/>
</dbReference>
<keyword evidence="13" id="KW-0961">Cell wall biogenesis/degradation</keyword>
<evidence type="ECO:0000256" key="5">
    <source>
        <dbReference type="ARBA" id="ARBA00022645"/>
    </source>
</evidence>
<feature type="transmembrane region" description="Helical" evidence="14">
    <location>
        <begin position="20"/>
        <end position="38"/>
    </location>
</feature>
<dbReference type="GO" id="GO:0008360">
    <property type="term" value="P:regulation of cell shape"/>
    <property type="evidence" value="ECO:0007669"/>
    <property type="project" value="UniProtKB-KW"/>
</dbReference>
<keyword evidence="18" id="KW-1185">Reference proteome</keyword>
<gene>
    <name evidence="17" type="ORF">VZ95_01715</name>
</gene>
<dbReference type="PANTHER" id="PTHR30627:SF2">
    <property type="entry name" value="PEPTIDOGLYCAN D,D-TRANSPEPTIDASE MRDA"/>
    <property type="match status" value="1"/>
</dbReference>
<evidence type="ECO:0000256" key="7">
    <source>
        <dbReference type="ARBA" id="ARBA00022692"/>
    </source>
</evidence>
<dbReference type="PANTHER" id="PTHR30627">
    <property type="entry name" value="PEPTIDOGLYCAN D,D-TRANSPEPTIDASE"/>
    <property type="match status" value="1"/>
</dbReference>
<dbReference type="GO" id="GO:0009252">
    <property type="term" value="P:peptidoglycan biosynthetic process"/>
    <property type="evidence" value="ECO:0007669"/>
    <property type="project" value="UniProtKB-KW"/>
</dbReference>
<proteinExistence type="predicted"/>
<dbReference type="EMBL" id="LAJY01000027">
    <property type="protein sequence ID" value="KJV10922.1"/>
    <property type="molecule type" value="Genomic_DNA"/>
</dbReference>
<dbReference type="Pfam" id="PF03717">
    <property type="entry name" value="PBP_dimer"/>
    <property type="match status" value="1"/>
</dbReference>
<dbReference type="InterPro" id="IPR017790">
    <property type="entry name" value="Penicillin-binding_protein_2"/>
</dbReference>
<dbReference type="InterPro" id="IPR036138">
    <property type="entry name" value="PBP_dimer_sf"/>
</dbReference>
<evidence type="ECO:0000256" key="1">
    <source>
        <dbReference type="ARBA" id="ARBA00004167"/>
    </source>
</evidence>
<dbReference type="GO" id="GO:0005886">
    <property type="term" value="C:plasma membrane"/>
    <property type="evidence" value="ECO:0007669"/>
    <property type="project" value="UniProtKB-SubCell"/>
</dbReference>
<evidence type="ECO:0000256" key="11">
    <source>
        <dbReference type="ARBA" id="ARBA00022989"/>
    </source>
</evidence>
<dbReference type="InterPro" id="IPR001460">
    <property type="entry name" value="PCN-bd_Tpept"/>
</dbReference>
<keyword evidence="7 14" id="KW-0812">Transmembrane</keyword>
<evidence type="ECO:0000256" key="8">
    <source>
        <dbReference type="ARBA" id="ARBA00022801"/>
    </source>
</evidence>
<evidence type="ECO:0000259" key="15">
    <source>
        <dbReference type="Pfam" id="PF00905"/>
    </source>
</evidence>
<evidence type="ECO:0000313" key="18">
    <source>
        <dbReference type="Proteomes" id="UP000033774"/>
    </source>
</evidence>
<accession>A0A0F3IWB7</accession>
<dbReference type="GO" id="GO:0006508">
    <property type="term" value="P:proteolysis"/>
    <property type="evidence" value="ECO:0007669"/>
    <property type="project" value="UniProtKB-KW"/>
</dbReference>
<evidence type="ECO:0000256" key="9">
    <source>
        <dbReference type="ARBA" id="ARBA00022960"/>
    </source>
</evidence>
<organism evidence="17 18">
    <name type="scientific">Elstera litoralis</name>
    <dbReference type="NCBI Taxonomy" id="552518"/>
    <lineage>
        <taxon>Bacteria</taxon>
        <taxon>Pseudomonadati</taxon>
        <taxon>Pseudomonadota</taxon>
        <taxon>Alphaproteobacteria</taxon>
        <taxon>Rhodospirillales</taxon>
        <taxon>Rhodospirillaceae</taxon>
        <taxon>Elstera</taxon>
    </lineage>
</organism>
<dbReference type="InterPro" id="IPR012338">
    <property type="entry name" value="Beta-lactam/transpept-like"/>
</dbReference>
<evidence type="ECO:0000256" key="6">
    <source>
        <dbReference type="ARBA" id="ARBA00022670"/>
    </source>
</evidence>
<dbReference type="SUPFAM" id="SSF56519">
    <property type="entry name" value="Penicillin binding protein dimerisation domain"/>
    <property type="match status" value="1"/>
</dbReference>
<dbReference type="OrthoDB" id="9766847at2"/>
<dbReference type="Gene3D" id="3.90.1310.10">
    <property type="entry name" value="Penicillin-binding protein 2a (Domain 2)"/>
    <property type="match status" value="1"/>
</dbReference>
<sequence>MGRRQRDQERERLFTRRSLLLGVGQAGLFGALGARLYYLQVIEADKYATLAEDNRINMRLLVPPRGRILDRFGEVLATSRLNYRVVLVREQAPNVEATLDAIGRLITVGESDRRRVLRDVRRKRAFVPVMVREDLSWEEVARMEVNAPDLPGVSIDVGQSRLYPHTEAVGHILGYVGAVSEVDLKGSNGDPLLELPDFRIGKNGVEKIHDQALRGVAGASQIEVNSVGRVIREVNRDDGRPGRDIELTIDIALQEYVRERVGEESTAAAVIDCRNGELLSLISAPAFDPNMFSAGLKANDWEELQAHPKTPLTNKAVSGQYSPGSTFKMVTALAALDAGVITATQTINCPGHFELGERRFHCWKYKGGHGSLNLTEALMHSCDVFFYEIARRIGIDKIADMALRLGLGAASGIELPGERAGLIPTRAWYQRRRGTSWPQGETINASIGQGMILTTPLQLATMTARLASGLAIVPHLTKTVGGRAPIDRAHVAPASLGLNPQHLALVQRGMAMVTNEQRGTGYKARITEPGMEMAGKSGTAQVRIISKAERDTGVKKNEDLPWRFRDHALFVGFAPLVNPRFACAVVVEHGGGGSSVAGPLVRDILLETQKRDVLKRLAGCPTCGGEHRG</sequence>
<dbReference type="RefSeq" id="WP_045774341.1">
    <property type="nucleotide sequence ID" value="NZ_LAJY01000027.1"/>
</dbReference>
<comment type="caution">
    <text evidence="17">The sequence shown here is derived from an EMBL/GenBank/DDBJ whole genome shotgun (WGS) entry which is preliminary data.</text>
</comment>
<keyword evidence="5" id="KW-0121">Carboxypeptidase</keyword>
<dbReference type="Gene3D" id="3.30.1390.30">
    <property type="entry name" value="Penicillin-binding protein 2a, domain 3"/>
    <property type="match status" value="1"/>
</dbReference>
<keyword evidence="10" id="KW-0573">Peptidoglycan synthesis</keyword>
<evidence type="ECO:0000256" key="2">
    <source>
        <dbReference type="ARBA" id="ARBA00004236"/>
    </source>
</evidence>
<evidence type="ECO:0000256" key="13">
    <source>
        <dbReference type="ARBA" id="ARBA00023316"/>
    </source>
</evidence>
<keyword evidence="8" id="KW-0378">Hydrolase</keyword>
<dbReference type="GO" id="GO:0071555">
    <property type="term" value="P:cell wall organization"/>
    <property type="evidence" value="ECO:0007669"/>
    <property type="project" value="UniProtKB-KW"/>
</dbReference>